<sequence length="105" mass="11522">MDRPTPFHIIIIQPQNEEQMQFAKSAFTKSTLWGATVFGGPDNAQFNSEQSPLKGVAANEHISAKGGPGNAIRTALAEQTERRTTDAKNQNKVTRETINSRRLVG</sequence>
<evidence type="ECO:0000313" key="3">
    <source>
        <dbReference type="WBParaSite" id="Gr19_v10_g8929.t1"/>
    </source>
</evidence>
<dbReference type="AlphaFoldDB" id="A0A914IB08"/>
<name>A0A914IB08_GLORO</name>
<organism evidence="2 3">
    <name type="scientific">Globodera rostochiensis</name>
    <name type="common">Golden nematode worm</name>
    <name type="synonym">Heterodera rostochiensis</name>
    <dbReference type="NCBI Taxonomy" id="31243"/>
    <lineage>
        <taxon>Eukaryota</taxon>
        <taxon>Metazoa</taxon>
        <taxon>Ecdysozoa</taxon>
        <taxon>Nematoda</taxon>
        <taxon>Chromadorea</taxon>
        <taxon>Rhabditida</taxon>
        <taxon>Tylenchina</taxon>
        <taxon>Tylenchomorpha</taxon>
        <taxon>Tylenchoidea</taxon>
        <taxon>Heteroderidae</taxon>
        <taxon>Heteroderinae</taxon>
        <taxon>Globodera</taxon>
    </lineage>
</organism>
<dbReference type="Proteomes" id="UP000887572">
    <property type="component" value="Unplaced"/>
</dbReference>
<feature type="region of interest" description="Disordered" evidence="1">
    <location>
        <begin position="77"/>
        <end position="105"/>
    </location>
</feature>
<reference evidence="3" key="1">
    <citation type="submission" date="2022-11" db="UniProtKB">
        <authorList>
            <consortium name="WormBaseParasite"/>
        </authorList>
    </citation>
    <scope>IDENTIFICATION</scope>
</reference>
<evidence type="ECO:0000313" key="2">
    <source>
        <dbReference type="Proteomes" id="UP000887572"/>
    </source>
</evidence>
<evidence type="ECO:0000256" key="1">
    <source>
        <dbReference type="SAM" id="MobiDB-lite"/>
    </source>
</evidence>
<dbReference type="WBParaSite" id="Gr19_v10_g8929.t1">
    <property type="protein sequence ID" value="Gr19_v10_g8929.t1"/>
    <property type="gene ID" value="Gr19_v10_g8929"/>
</dbReference>
<keyword evidence="2" id="KW-1185">Reference proteome</keyword>
<proteinExistence type="predicted"/>
<protein>
    <submittedName>
        <fullName evidence="3">FACT complex subunit</fullName>
    </submittedName>
</protein>
<accession>A0A914IB08</accession>